<dbReference type="Gene3D" id="3.40.250.10">
    <property type="entry name" value="Rhodanese-like domain"/>
    <property type="match status" value="1"/>
</dbReference>
<keyword evidence="1" id="KW-0472">Membrane</keyword>
<evidence type="ECO:0000259" key="2">
    <source>
        <dbReference type="PROSITE" id="PS50206"/>
    </source>
</evidence>
<name>A0A0R2M2Q2_9LACO</name>
<keyword evidence="1" id="KW-1133">Transmembrane helix</keyword>
<dbReference type="InterPro" id="IPR050229">
    <property type="entry name" value="GlpE_sulfurtransferase"/>
</dbReference>
<dbReference type="RefSeq" id="WP_057706990.1">
    <property type="nucleotide sequence ID" value="NZ_JQCL01000080.1"/>
</dbReference>
<dbReference type="Proteomes" id="UP000051783">
    <property type="component" value="Unassembled WGS sequence"/>
</dbReference>
<dbReference type="PANTHER" id="PTHR43031">
    <property type="entry name" value="FAD-DEPENDENT OXIDOREDUCTASE"/>
    <property type="match status" value="1"/>
</dbReference>
<dbReference type="STRING" id="942150.IV64_GL000477"/>
<feature type="transmembrane region" description="Helical" evidence="1">
    <location>
        <begin position="12"/>
        <end position="32"/>
    </location>
</feature>
<evidence type="ECO:0000256" key="1">
    <source>
        <dbReference type="SAM" id="Phobius"/>
    </source>
</evidence>
<proteinExistence type="predicted"/>
<dbReference type="InterPro" id="IPR036873">
    <property type="entry name" value="Rhodanese-like_dom_sf"/>
</dbReference>
<dbReference type="PROSITE" id="PS50206">
    <property type="entry name" value="RHODANESE_3"/>
    <property type="match status" value="1"/>
</dbReference>
<organism evidence="3 4">
    <name type="scientific">Lactiplantibacillus xiangfangensis</name>
    <dbReference type="NCBI Taxonomy" id="942150"/>
    <lineage>
        <taxon>Bacteria</taxon>
        <taxon>Bacillati</taxon>
        <taxon>Bacillota</taxon>
        <taxon>Bacilli</taxon>
        <taxon>Lactobacillales</taxon>
        <taxon>Lactobacillaceae</taxon>
        <taxon>Lactiplantibacillus</taxon>
    </lineage>
</organism>
<dbReference type="CDD" id="cd00158">
    <property type="entry name" value="RHOD"/>
    <property type="match status" value="1"/>
</dbReference>
<dbReference type="SMART" id="SM00450">
    <property type="entry name" value="RHOD"/>
    <property type="match status" value="1"/>
</dbReference>
<accession>A0A0R2M2Q2</accession>
<evidence type="ECO:0000313" key="4">
    <source>
        <dbReference type="Proteomes" id="UP000051783"/>
    </source>
</evidence>
<feature type="domain" description="Rhodanese" evidence="2">
    <location>
        <begin position="49"/>
        <end position="133"/>
    </location>
</feature>
<dbReference type="EMBL" id="JQCL01000080">
    <property type="protein sequence ID" value="KRO08392.1"/>
    <property type="molecule type" value="Genomic_DNA"/>
</dbReference>
<protein>
    <submittedName>
        <fullName evidence="3">Rhodanese family protein</fullName>
    </submittedName>
</protein>
<comment type="caution">
    <text evidence="3">The sequence shown here is derived from an EMBL/GenBank/DDBJ whole genome shotgun (WGS) entry which is preliminary data.</text>
</comment>
<keyword evidence="4" id="KW-1185">Reference proteome</keyword>
<evidence type="ECO:0000313" key="3">
    <source>
        <dbReference type="EMBL" id="KRO08392.1"/>
    </source>
</evidence>
<dbReference type="PATRIC" id="fig|942150.3.peg.490"/>
<dbReference type="Pfam" id="PF00581">
    <property type="entry name" value="Rhodanese"/>
    <property type="match status" value="1"/>
</dbReference>
<dbReference type="PANTHER" id="PTHR43031:SF18">
    <property type="entry name" value="RHODANESE-RELATED SULFURTRANSFERASES"/>
    <property type="match status" value="1"/>
</dbReference>
<dbReference type="SUPFAM" id="SSF52821">
    <property type="entry name" value="Rhodanese/Cell cycle control phosphatase"/>
    <property type="match status" value="1"/>
</dbReference>
<dbReference type="OrthoDB" id="9808735at2"/>
<gene>
    <name evidence="3" type="ORF">IV64_GL000477</name>
</gene>
<sequence length="137" mass="16073">MVLGAMSGWNYINIVLIIIIAAYFIYELYSYIRRRQVSTMLEEEDFQAGMRKAQVVDLREKKEFDAGHILGARNIPFNTLKVRMNELRTDMPVYVYDQTHTLSTRAVVTLHKNGFKELYILKPGYARWEGKTKKAKY</sequence>
<dbReference type="AlphaFoldDB" id="A0A0R2M2Q2"/>
<reference evidence="3 4" key="1">
    <citation type="journal article" date="2015" name="Genome Announc.">
        <title>Expanding the biotechnology potential of lactobacilli through comparative genomics of 213 strains and associated genera.</title>
        <authorList>
            <person name="Sun Z."/>
            <person name="Harris H.M."/>
            <person name="McCann A."/>
            <person name="Guo C."/>
            <person name="Argimon S."/>
            <person name="Zhang W."/>
            <person name="Yang X."/>
            <person name="Jeffery I.B."/>
            <person name="Cooney J.C."/>
            <person name="Kagawa T.F."/>
            <person name="Liu W."/>
            <person name="Song Y."/>
            <person name="Salvetti E."/>
            <person name="Wrobel A."/>
            <person name="Rasinkangas P."/>
            <person name="Parkhill J."/>
            <person name="Rea M.C."/>
            <person name="O'Sullivan O."/>
            <person name="Ritari J."/>
            <person name="Douillard F.P."/>
            <person name="Paul Ross R."/>
            <person name="Yang R."/>
            <person name="Briner A.E."/>
            <person name="Felis G.E."/>
            <person name="de Vos W.M."/>
            <person name="Barrangou R."/>
            <person name="Klaenhammer T.R."/>
            <person name="Caufield P.W."/>
            <person name="Cui Y."/>
            <person name="Zhang H."/>
            <person name="O'Toole P.W."/>
        </authorList>
    </citation>
    <scope>NUCLEOTIDE SEQUENCE [LARGE SCALE GENOMIC DNA]</scope>
    <source>
        <strain evidence="3 4">LMG 26013</strain>
    </source>
</reference>
<keyword evidence="1" id="KW-0812">Transmembrane</keyword>
<dbReference type="InterPro" id="IPR001763">
    <property type="entry name" value="Rhodanese-like_dom"/>
</dbReference>